<dbReference type="KEGG" id="nah:F5544_12970"/>
<dbReference type="Proteomes" id="UP000503540">
    <property type="component" value="Chromosome"/>
</dbReference>
<dbReference type="Gene3D" id="3.30.70.270">
    <property type="match status" value="1"/>
</dbReference>
<dbReference type="PROSITE" id="PS50113">
    <property type="entry name" value="PAC"/>
    <property type="match status" value="1"/>
</dbReference>
<dbReference type="SUPFAM" id="SSF55073">
    <property type="entry name" value="Nucleotide cyclase"/>
    <property type="match status" value="1"/>
</dbReference>
<evidence type="ECO:0000313" key="6">
    <source>
        <dbReference type="Proteomes" id="UP000503540"/>
    </source>
</evidence>
<feature type="domain" description="GGDEF" evidence="4">
    <location>
        <begin position="283"/>
        <end position="417"/>
    </location>
</feature>
<dbReference type="Pfam" id="PF00990">
    <property type="entry name" value="GGDEF"/>
    <property type="match status" value="1"/>
</dbReference>
<dbReference type="SMART" id="SM00091">
    <property type="entry name" value="PAS"/>
    <property type="match status" value="1"/>
</dbReference>
<proteinExistence type="predicted"/>
<dbReference type="CDD" id="cd00130">
    <property type="entry name" value="PAS"/>
    <property type="match status" value="1"/>
</dbReference>
<dbReference type="InterPro" id="IPR013656">
    <property type="entry name" value="PAS_4"/>
</dbReference>
<dbReference type="PROSITE" id="PS50112">
    <property type="entry name" value="PAS"/>
    <property type="match status" value="1"/>
</dbReference>
<feature type="compositionally biased region" description="Low complexity" evidence="1">
    <location>
        <begin position="509"/>
        <end position="526"/>
    </location>
</feature>
<feature type="domain" description="PAC" evidence="3">
    <location>
        <begin position="201"/>
        <end position="253"/>
    </location>
</feature>
<reference evidence="5 6" key="1">
    <citation type="journal article" date="2019" name="ACS Chem. Biol.">
        <title>Identification and Mobilization of a Cryptic Antibiotic Biosynthesis Gene Locus from a Human-Pathogenic Nocardia Isolate.</title>
        <authorList>
            <person name="Herisse M."/>
            <person name="Ishida K."/>
            <person name="Porter J.L."/>
            <person name="Howden B."/>
            <person name="Hertweck C."/>
            <person name="Stinear T.P."/>
            <person name="Pidot S.J."/>
        </authorList>
    </citation>
    <scope>NUCLEOTIDE SEQUENCE [LARGE SCALE GENOMIC DNA]</scope>
    <source>
        <strain evidence="5 6">AUSMDU00012717</strain>
    </source>
</reference>
<gene>
    <name evidence="5" type="ORF">F5544_12970</name>
</gene>
<dbReference type="InterPro" id="IPR052155">
    <property type="entry name" value="Biofilm_reg_signaling"/>
</dbReference>
<evidence type="ECO:0000259" key="4">
    <source>
        <dbReference type="PROSITE" id="PS50887"/>
    </source>
</evidence>
<accession>A0A6G9YBU6</accession>
<dbReference type="InterPro" id="IPR029787">
    <property type="entry name" value="Nucleotide_cyclase"/>
</dbReference>
<feature type="compositionally biased region" description="Basic residues" evidence="1">
    <location>
        <begin position="478"/>
        <end position="508"/>
    </location>
</feature>
<dbReference type="NCBIfam" id="TIGR00254">
    <property type="entry name" value="GGDEF"/>
    <property type="match status" value="1"/>
</dbReference>
<evidence type="ECO:0000313" key="5">
    <source>
        <dbReference type="EMBL" id="QIS10483.1"/>
    </source>
</evidence>
<feature type="compositionally biased region" description="Low complexity" evidence="1">
    <location>
        <begin position="445"/>
        <end position="458"/>
    </location>
</feature>
<evidence type="ECO:0000256" key="1">
    <source>
        <dbReference type="SAM" id="MobiDB-lite"/>
    </source>
</evidence>
<organism evidence="5 6">
    <name type="scientific">Nocardia arthritidis</name>
    <dbReference type="NCBI Taxonomy" id="228602"/>
    <lineage>
        <taxon>Bacteria</taxon>
        <taxon>Bacillati</taxon>
        <taxon>Actinomycetota</taxon>
        <taxon>Actinomycetes</taxon>
        <taxon>Mycobacteriales</taxon>
        <taxon>Nocardiaceae</taxon>
        <taxon>Nocardia</taxon>
    </lineage>
</organism>
<keyword evidence="6" id="KW-1185">Reference proteome</keyword>
<dbReference type="PANTHER" id="PTHR44757">
    <property type="entry name" value="DIGUANYLATE CYCLASE DGCP"/>
    <property type="match status" value="1"/>
</dbReference>
<dbReference type="InterPro" id="IPR043128">
    <property type="entry name" value="Rev_trsase/Diguanyl_cyclase"/>
</dbReference>
<dbReference type="InterPro" id="IPR000160">
    <property type="entry name" value="GGDEF_dom"/>
</dbReference>
<dbReference type="SUPFAM" id="SSF55785">
    <property type="entry name" value="PYP-like sensor domain (PAS domain)"/>
    <property type="match status" value="1"/>
</dbReference>
<feature type="compositionally biased region" description="Basic residues" evidence="1">
    <location>
        <begin position="459"/>
        <end position="468"/>
    </location>
</feature>
<dbReference type="InterPro" id="IPR000014">
    <property type="entry name" value="PAS"/>
</dbReference>
<evidence type="ECO:0000259" key="2">
    <source>
        <dbReference type="PROSITE" id="PS50112"/>
    </source>
</evidence>
<feature type="region of interest" description="Disordered" evidence="1">
    <location>
        <begin position="416"/>
        <end position="538"/>
    </location>
</feature>
<feature type="compositionally biased region" description="Basic residues" evidence="1">
    <location>
        <begin position="528"/>
        <end position="538"/>
    </location>
</feature>
<dbReference type="AlphaFoldDB" id="A0A6G9YBU6"/>
<dbReference type="PANTHER" id="PTHR44757:SF2">
    <property type="entry name" value="BIOFILM ARCHITECTURE MAINTENANCE PROTEIN MBAA"/>
    <property type="match status" value="1"/>
</dbReference>
<evidence type="ECO:0000259" key="3">
    <source>
        <dbReference type="PROSITE" id="PS50113"/>
    </source>
</evidence>
<dbReference type="InterPro" id="IPR035965">
    <property type="entry name" value="PAS-like_dom_sf"/>
</dbReference>
<feature type="domain" description="PAS" evidence="2">
    <location>
        <begin position="126"/>
        <end position="197"/>
    </location>
</feature>
<dbReference type="Pfam" id="PF08448">
    <property type="entry name" value="PAS_4"/>
    <property type="match status" value="1"/>
</dbReference>
<protein>
    <submittedName>
        <fullName evidence="5">Diguanylate cyclase</fullName>
    </submittedName>
</protein>
<dbReference type="SMART" id="SM00267">
    <property type="entry name" value="GGDEF"/>
    <property type="match status" value="1"/>
</dbReference>
<dbReference type="Gene3D" id="3.30.450.20">
    <property type="entry name" value="PAS domain"/>
    <property type="match status" value="1"/>
</dbReference>
<dbReference type="NCBIfam" id="TIGR00229">
    <property type="entry name" value="sensory_box"/>
    <property type="match status" value="1"/>
</dbReference>
<dbReference type="InterPro" id="IPR000700">
    <property type="entry name" value="PAS-assoc_C"/>
</dbReference>
<sequence>MDDGARARLARAWWQELAEVSYLPMPARAARRLLARLVSDFAAALAAEPFDADAGAPIGAALVEARLTGAPVLTTSARVLAELAGPDAARFAALLAAFGRGYGEALQQRRFRGRDALAMDQARRAAEERFRVVFDNAAVAIAVGSVDGTVVDANRGLADMVGVPVDCLRGRSVYDFAHPDDRDEIRKLVYEKLIPAGEGTVNMELRTVRPDGGHGWVTFAVTFVRGIGRDDDYLLAVGVDSTEQHRMQDELHRQARNDPLTGLPNRRHLLERIELLLTGNGAERLGLCFIDLDGFKDINDRYGHGVGDRLLAAVAQRLCESAAPQDVLVARIGGDEFAALIPPPADDDRVAAVAEAMLAALARPVPVGNKLLRVTASIGAVTARAAGTPAESLFDAADTGLYQAKADGKSRWVRKPGLSAPCGDLPGGRGRYHPVSRPRFGYSDGRQCARGGARARSGGPRRVRRHRSGGGGDEPHDARRKSGRHRGPRRCQRYRRGAARSGGHRNARLRPAGRGARGGATAFPARYRPAHRNHCAPA</sequence>
<dbReference type="EMBL" id="CP046172">
    <property type="protein sequence ID" value="QIS10483.1"/>
    <property type="molecule type" value="Genomic_DNA"/>
</dbReference>
<dbReference type="CDD" id="cd01949">
    <property type="entry name" value="GGDEF"/>
    <property type="match status" value="1"/>
</dbReference>
<name>A0A6G9YBU6_9NOCA</name>
<dbReference type="PROSITE" id="PS50887">
    <property type="entry name" value="GGDEF"/>
    <property type="match status" value="1"/>
</dbReference>